<reference evidence="3" key="1">
    <citation type="submission" date="2019-12" db="EMBL/GenBank/DDBJ databases">
        <title>High-Quality draft genome sequences of three cyanobacteria isolated from the limestone walls of the Old Cathedral of Coimbra.</title>
        <authorList>
            <person name="Tiago I."/>
            <person name="Soares F."/>
            <person name="Portugal A."/>
        </authorList>
    </citation>
    <scope>NUCLEOTIDE SEQUENCE [LARGE SCALE GENOMIC DNA]</scope>
    <source>
        <strain evidence="3">C</strain>
    </source>
</reference>
<gene>
    <name evidence="3" type="ORF">GS597_11190</name>
</gene>
<dbReference type="Proteomes" id="UP000607397">
    <property type="component" value="Unassembled WGS sequence"/>
</dbReference>
<sequence length="357" mass="40286">MNADNSPANAADTPPPASNPPEDLTALHQEAQTLRQEIATLKSTQTTLLQQQLREVQTTVEKLATEQLQQLTERKQKLEVTIDQLERRQARLEAEMRQSFAGASQDMAIRVQGFRDYLINSLQELANAAEQIQLATHPNPLLETSAPRATSPAAEPANPLVEIVPPQTPHFATQSFREEALEIRDLLDQYRNMPNYYGPPWQLRRTFEPIHAERVSTWFFTFGGRGALRALGSRLQNILVASAVISILNHLYGNRVRALILANSPERLGDWRRGLQDCLGISRMDFSPDRGVALFESPEPLAQKADRLVKEDQIPLILLDDGEAEVSLSVLQFPLWLAFAPEPQLRRERSGNFDWFE</sequence>
<protein>
    <submittedName>
        <fullName evidence="3">DUF3086 domain-containing protein</fullName>
    </submittedName>
</protein>
<proteinExistence type="predicted"/>
<keyword evidence="1" id="KW-0175">Coiled coil</keyword>
<dbReference type="EMBL" id="WVIC01000020">
    <property type="protein sequence ID" value="NCJ07061.1"/>
    <property type="molecule type" value="Genomic_DNA"/>
</dbReference>
<evidence type="ECO:0000313" key="4">
    <source>
        <dbReference type="Proteomes" id="UP000607397"/>
    </source>
</evidence>
<accession>A0A8K2A001</accession>
<feature type="coiled-coil region" evidence="1">
    <location>
        <begin position="24"/>
        <end position="102"/>
    </location>
</feature>
<name>A0A8K2A001_9CYAN</name>
<comment type="caution">
    <text evidence="3">The sequence shown here is derived from an EMBL/GenBank/DDBJ whole genome shotgun (WGS) entry which is preliminary data.</text>
</comment>
<evidence type="ECO:0000256" key="2">
    <source>
        <dbReference type="SAM" id="MobiDB-lite"/>
    </source>
</evidence>
<dbReference type="InterPro" id="IPR021437">
    <property type="entry name" value="DUF3086"/>
</dbReference>
<dbReference type="Pfam" id="PF11285">
    <property type="entry name" value="DUF3086"/>
    <property type="match status" value="1"/>
</dbReference>
<evidence type="ECO:0000256" key="1">
    <source>
        <dbReference type="SAM" id="Coils"/>
    </source>
</evidence>
<organism evidence="3 4">
    <name type="scientific">Petrachloros mirabilis ULC683</name>
    <dbReference type="NCBI Taxonomy" id="2781853"/>
    <lineage>
        <taxon>Bacteria</taxon>
        <taxon>Bacillati</taxon>
        <taxon>Cyanobacteriota</taxon>
        <taxon>Cyanophyceae</taxon>
        <taxon>Synechococcales</taxon>
        <taxon>Petrachlorosaceae</taxon>
        <taxon>Petrachloros</taxon>
        <taxon>Petrachloros mirabilis</taxon>
    </lineage>
</organism>
<evidence type="ECO:0000313" key="3">
    <source>
        <dbReference type="EMBL" id="NCJ07061.1"/>
    </source>
</evidence>
<feature type="region of interest" description="Disordered" evidence="2">
    <location>
        <begin position="1"/>
        <end position="24"/>
    </location>
</feature>
<dbReference type="AlphaFoldDB" id="A0A8K2A001"/>
<keyword evidence="4" id="KW-1185">Reference proteome</keyword>